<sequence length="75" mass="8156">MVRARSLPPRRISGTDCVEPGTEFGAPVDEVAPEEAPEGVAPDEVARKGRVRAAAQVTVEETRIPRMTEILDICR</sequence>
<evidence type="ECO:0000313" key="3">
    <source>
        <dbReference type="Proteomes" id="UP001500063"/>
    </source>
</evidence>
<accession>A0ABN0WI39</accession>
<dbReference type="Proteomes" id="UP001500063">
    <property type="component" value="Unassembled WGS sequence"/>
</dbReference>
<comment type="caution">
    <text evidence="2">The sequence shown here is derived from an EMBL/GenBank/DDBJ whole genome shotgun (WGS) entry which is preliminary data.</text>
</comment>
<feature type="region of interest" description="Disordered" evidence="1">
    <location>
        <begin position="1"/>
        <end position="21"/>
    </location>
</feature>
<keyword evidence="3" id="KW-1185">Reference proteome</keyword>
<evidence type="ECO:0000256" key="1">
    <source>
        <dbReference type="SAM" id="MobiDB-lite"/>
    </source>
</evidence>
<dbReference type="EMBL" id="BAAABW010000008">
    <property type="protein sequence ID" value="GAA0338366.1"/>
    <property type="molecule type" value="Genomic_DNA"/>
</dbReference>
<protein>
    <submittedName>
        <fullName evidence="2">Uncharacterized protein</fullName>
    </submittedName>
</protein>
<proteinExistence type="predicted"/>
<name>A0ABN0WI39_9ACTN</name>
<reference evidence="2 3" key="1">
    <citation type="journal article" date="2019" name="Int. J. Syst. Evol. Microbiol.">
        <title>The Global Catalogue of Microorganisms (GCM) 10K type strain sequencing project: providing services to taxonomists for standard genome sequencing and annotation.</title>
        <authorList>
            <consortium name="The Broad Institute Genomics Platform"/>
            <consortium name="The Broad Institute Genome Sequencing Center for Infectious Disease"/>
            <person name="Wu L."/>
            <person name="Ma J."/>
        </authorList>
    </citation>
    <scope>NUCLEOTIDE SEQUENCE [LARGE SCALE GENOMIC DNA]</scope>
    <source>
        <strain evidence="2 3">JCM 4565</strain>
    </source>
</reference>
<evidence type="ECO:0000313" key="2">
    <source>
        <dbReference type="EMBL" id="GAA0338366.1"/>
    </source>
</evidence>
<gene>
    <name evidence="2" type="ORF">GCM10010319_12920</name>
</gene>
<organism evidence="2 3">
    <name type="scientific">Streptomyces blastmyceticus</name>
    <dbReference type="NCBI Taxonomy" id="68180"/>
    <lineage>
        <taxon>Bacteria</taxon>
        <taxon>Bacillati</taxon>
        <taxon>Actinomycetota</taxon>
        <taxon>Actinomycetes</taxon>
        <taxon>Kitasatosporales</taxon>
        <taxon>Streptomycetaceae</taxon>
        <taxon>Streptomyces</taxon>
    </lineage>
</organism>